<feature type="transmembrane region" description="Helical" evidence="7">
    <location>
        <begin position="158"/>
        <end position="184"/>
    </location>
</feature>
<evidence type="ECO:0000313" key="9">
    <source>
        <dbReference type="EMBL" id="KAF2236256.1"/>
    </source>
</evidence>
<dbReference type="GO" id="GO:0016020">
    <property type="term" value="C:membrane"/>
    <property type="evidence" value="ECO:0007669"/>
    <property type="project" value="UniProtKB-SubCell"/>
</dbReference>
<keyword evidence="4 7" id="KW-0472">Membrane</keyword>
<dbReference type="InterPro" id="IPR052337">
    <property type="entry name" value="SAT4-like"/>
</dbReference>
<evidence type="ECO:0000256" key="6">
    <source>
        <dbReference type="SAM" id="MobiDB-lite"/>
    </source>
</evidence>
<reference evidence="9" key="1">
    <citation type="journal article" date="2020" name="Stud. Mycol.">
        <title>101 Dothideomycetes genomes: a test case for predicting lifestyles and emergence of pathogens.</title>
        <authorList>
            <person name="Haridas S."/>
            <person name="Albert R."/>
            <person name="Binder M."/>
            <person name="Bloem J."/>
            <person name="Labutti K."/>
            <person name="Salamov A."/>
            <person name="Andreopoulos B."/>
            <person name="Baker S."/>
            <person name="Barry K."/>
            <person name="Bills G."/>
            <person name="Bluhm B."/>
            <person name="Cannon C."/>
            <person name="Castanera R."/>
            <person name="Culley D."/>
            <person name="Daum C."/>
            <person name="Ezra D."/>
            <person name="Gonzalez J."/>
            <person name="Henrissat B."/>
            <person name="Kuo A."/>
            <person name="Liang C."/>
            <person name="Lipzen A."/>
            <person name="Lutzoni F."/>
            <person name="Magnuson J."/>
            <person name="Mondo S."/>
            <person name="Nolan M."/>
            <person name="Ohm R."/>
            <person name="Pangilinan J."/>
            <person name="Park H.-J."/>
            <person name="Ramirez L."/>
            <person name="Alfaro M."/>
            <person name="Sun H."/>
            <person name="Tritt A."/>
            <person name="Yoshinaga Y."/>
            <person name="Zwiers L.-H."/>
            <person name="Turgeon B."/>
            <person name="Goodwin S."/>
            <person name="Spatafora J."/>
            <person name="Crous P."/>
            <person name="Grigoriev I."/>
        </authorList>
    </citation>
    <scope>NUCLEOTIDE SEQUENCE</scope>
    <source>
        <strain evidence="9">Tuck. ex Michener</strain>
    </source>
</reference>
<feature type="transmembrane region" description="Helical" evidence="7">
    <location>
        <begin position="33"/>
        <end position="56"/>
    </location>
</feature>
<evidence type="ECO:0000256" key="1">
    <source>
        <dbReference type="ARBA" id="ARBA00004141"/>
    </source>
</evidence>
<dbReference type="PANTHER" id="PTHR33048:SF158">
    <property type="entry name" value="MEMBRANE PROTEIN PTH11-LIKE, PUTATIVE-RELATED"/>
    <property type="match status" value="1"/>
</dbReference>
<dbReference type="Proteomes" id="UP000800092">
    <property type="component" value="Unassembled WGS sequence"/>
</dbReference>
<evidence type="ECO:0000256" key="7">
    <source>
        <dbReference type="SAM" id="Phobius"/>
    </source>
</evidence>
<keyword evidence="3 7" id="KW-1133">Transmembrane helix</keyword>
<comment type="subcellular location">
    <subcellularLocation>
        <location evidence="1">Membrane</location>
        <topology evidence="1">Multi-pass membrane protein</topology>
    </subcellularLocation>
</comment>
<evidence type="ECO:0000256" key="4">
    <source>
        <dbReference type="ARBA" id="ARBA00023136"/>
    </source>
</evidence>
<proteinExistence type="inferred from homology"/>
<dbReference type="AlphaFoldDB" id="A0A6A6HDP1"/>
<evidence type="ECO:0000256" key="3">
    <source>
        <dbReference type="ARBA" id="ARBA00022989"/>
    </source>
</evidence>
<dbReference type="Pfam" id="PF20684">
    <property type="entry name" value="Fung_rhodopsin"/>
    <property type="match status" value="1"/>
</dbReference>
<evidence type="ECO:0000259" key="8">
    <source>
        <dbReference type="Pfam" id="PF20684"/>
    </source>
</evidence>
<feature type="compositionally biased region" description="Polar residues" evidence="6">
    <location>
        <begin position="1"/>
        <end position="17"/>
    </location>
</feature>
<evidence type="ECO:0000256" key="2">
    <source>
        <dbReference type="ARBA" id="ARBA00022692"/>
    </source>
</evidence>
<feature type="region of interest" description="Disordered" evidence="6">
    <location>
        <begin position="1"/>
        <end position="23"/>
    </location>
</feature>
<keyword evidence="2 7" id="KW-0812">Transmembrane</keyword>
<sequence length="210" mass="23375">MANTLANELDQPLSTPPSGEKSDFGNSATNRVFQLYIVVGICLSLILIFAIARFFAKWKILKRKSWDDSQASSPGTLKAHAIRTACMGRVFGYHEWDVSIADFTTAHAKSRLVVLTGLFYFASMMGFIILCTPRHGQSELDYLAAFDSPNCLYHDQSLSILGGAVNMASDVFLIILPLPAVWSLQMPFKKKGRNIGDVLHRAHSMRFERS</sequence>
<evidence type="ECO:0000256" key="5">
    <source>
        <dbReference type="ARBA" id="ARBA00038359"/>
    </source>
</evidence>
<accession>A0A6A6HDP1</accession>
<comment type="similarity">
    <text evidence="5">Belongs to the SAT4 family.</text>
</comment>
<dbReference type="PANTHER" id="PTHR33048">
    <property type="entry name" value="PTH11-LIKE INTEGRAL MEMBRANE PROTEIN (AFU_ORTHOLOGUE AFUA_5G11245)"/>
    <property type="match status" value="1"/>
</dbReference>
<name>A0A6A6HDP1_VIRVR</name>
<evidence type="ECO:0000313" key="10">
    <source>
        <dbReference type="Proteomes" id="UP000800092"/>
    </source>
</evidence>
<organism evidence="9 10">
    <name type="scientific">Viridothelium virens</name>
    <name type="common">Speckled blister lichen</name>
    <name type="synonym">Trypethelium virens</name>
    <dbReference type="NCBI Taxonomy" id="1048519"/>
    <lineage>
        <taxon>Eukaryota</taxon>
        <taxon>Fungi</taxon>
        <taxon>Dikarya</taxon>
        <taxon>Ascomycota</taxon>
        <taxon>Pezizomycotina</taxon>
        <taxon>Dothideomycetes</taxon>
        <taxon>Dothideomycetes incertae sedis</taxon>
        <taxon>Trypetheliales</taxon>
        <taxon>Trypetheliaceae</taxon>
        <taxon>Viridothelium</taxon>
    </lineage>
</organism>
<dbReference type="EMBL" id="ML991786">
    <property type="protein sequence ID" value="KAF2236256.1"/>
    <property type="molecule type" value="Genomic_DNA"/>
</dbReference>
<gene>
    <name evidence="9" type="ORF">EV356DRAFT_513178</name>
</gene>
<feature type="transmembrane region" description="Helical" evidence="7">
    <location>
        <begin position="112"/>
        <end position="130"/>
    </location>
</feature>
<dbReference type="InterPro" id="IPR049326">
    <property type="entry name" value="Rhodopsin_dom_fungi"/>
</dbReference>
<dbReference type="OrthoDB" id="444631at2759"/>
<keyword evidence="10" id="KW-1185">Reference proteome</keyword>
<feature type="domain" description="Rhodopsin" evidence="8">
    <location>
        <begin position="112"/>
        <end position="191"/>
    </location>
</feature>
<protein>
    <recommendedName>
        <fullName evidence="8">Rhodopsin domain-containing protein</fullName>
    </recommendedName>
</protein>